<dbReference type="GO" id="GO:0008360">
    <property type="term" value="P:regulation of cell shape"/>
    <property type="evidence" value="ECO:0007669"/>
    <property type="project" value="UniProtKB-KW"/>
</dbReference>
<feature type="binding site" evidence="8">
    <location>
        <position position="242"/>
    </location>
    <ligand>
        <name>substrate</name>
    </ligand>
</feature>
<dbReference type="PANTHER" id="PTHR21581">
    <property type="entry name" value="D-ALANYL-D-ALANINE CARBOXYPEPTIDASE"/>
    <property type="match status" value="1"/>
</dbReference>
<keyword evidence="6" id="KW-0961">Cell wall biogenesis/degradation</keyword>
<name>A0A8I0AC61_9CLOT</name>
<dbReference type="AlphaFoldDB" id="A0A8I0AC61"/>
<evidence type="ECO:0000313" key="13">
    <source>
        <dbReference type="Proteomes" id="UP000662088"/>
    </source>
</evidence>
<evidence type="ECO:0000256" key="1">
    <source>
        <dbReference type="ARBA" id="ARBA00007164"/>
    </source>
</evidence>
<feature type="active site" description="Proton acceptor" evidence="7">
    <location>
        <position position="69"/>
    </location>
</feature>
<dbReference type="Proteomes" id="UP000662088">
    <property type="component" value="Unassembled WGS sequence"/>
</dbReference>
<keyword evidence="5" id="KW-0573">Peptidoglycan synthesis</keyword>
<feature type="active site" description="Acyl-ester intermediate" evidence="7">
    <location>
        <position position="66"/>
    </location>
</feature>
<accession>A0A8I0AC61</accession>
<keyword evidence="12" id="KW-0645">Protease</keyword>
<evidence type="ECO:0000256" key="5">
    <source>
        <dbReference type="ARBA" id="ARBA00022984"/>
    </source>
</evidence>
<evidence type="ECO:0000259" key="11">
    <source>
        <dbReference type="Pfam" id="PF00768"/>
    </source>
</evidence>
<evidence type="ECO:0000256" key="7">
    <source>
        <dbReference type="PIRSR" id="PIRSR618044-1"/>
    </source>
</evidence>
<evidence type="ECO:0000256" key="6">
    <source>
        <dbReference type="ARBA" id="ARBA00023316"/>
    </source>
</evidence>
<keyword evidence="13" id="KW-1185">Reference proteome</keyword>
<protein>
    <submittedName>
        <fullName evidence="12">D-alanyl-D-alanine carboxypeptidase</fullName>
    </submittedName>
</protein>
<dbReference type="InterPro" id="IPR012338">
    <property type="entry name" value="Beta-lactam/transpept-like"/>
</dbReference>
<dbReference type="SUPFAM" id="SSF56601">
    <property type="entry name" value="beta-lactamase/transpeptidase-like"/>
    <property type="match status" value="1"/>
</dbReference>
<dbReference type="GO" id="GO:0009002">
    <property type="term" value="F:serine-type D-Ala-D-Ala carboxypeptidase activity"/>
    <property type="evidence" value="ECO:0007669"/>
    <property type="project" value="InterPro"/>
</dbReference>
<evidence type="ECO:0000313" key="12">
    <source>
        <dbReference type="EMBL" id="MBC5639333.1"/>
    </source>
</evidence>
<keyword evidence="10" id="KW-0812">Transmembrane</keyword>
<proteinExistence type="inferred from homology"/>
<feature type="domain" description="Peptidase S11 D-alanyl-D-alanine carboxypeptidase A N-terminal" evidence="11">
    <location>
        <begin position="32"/>
        <end position="272"/>
    </location>
</feature>
<evidence type="ECO:0000256" key="9">
    <source>
        <dbReference type="RuleBase" id="RU004016"/>
    </source>
</evidence>
<evidence type="ECO:0000256" key="2">
    <source>
        <dbReference type="ARBA" id="ARBA00022729"/>
    </source>
</evidence>
<evidence type="ECO:0000256" key="8">
    <source>
        <dbReference type="PIRSR" id="PIRSR618044-2"/>
    </source>
</evidence>
<evidence type="ECO:0000256" key="10">
    <source>
        <dbReference type="SAM" id="Phobius"/>
    </source>
</evidence>
<dbReference type="GO" id="GO:0071555">
    <property type="term" value="P:cell wall organization"/>
    <property type="evidence" value="ECO:0007669"/>
    <property type="project" value="UniProtKB-KW"/>
</dbReference>
<dbReference type="PANTHER" id="PTHR21581:SF6">
    <property type="entry name" value="TRAFFICKING PROTEIN PARTICLE COMPLEX SUBUNIT 12"/>
    <property type="match status" value="1"/>
</dbReference>
<dbReference type="GO" id="GO:0009252">
    <property type="term" value="P:peptidoglycan biosynthetic process"/>
    <property type="evidence" value="ECO:0007669"/>
    <property type="project" value="UniProtKB-KW"/>
</dbReference>
<gene>
    <name evidence="12" type="ORF">H8R92_02580</name>
</gene>
<dbReference type="InterPro" id="IPR001967">
    <property type="entry name" value="Peptidase_S11_N"/>
</dbReference>
<keyword evidence="3" id="KW-0378">Hydrolase</keyword>
<dbReference type="EMBL" id="JACOOQ010000003">
    <property type="protein sequence ID" value="MBC5639333.1"/>
    <property type="molecule type" value="Genomic_DNA"/>
</dbReference>
<organism evidence="12 13">
    <name type="scientific">Clostridium lentum</name>
    <dbReference type="NCBI Taxonomy" id="2763037"/>
    <lineage>
        <taxon>Bacteria</taxon>
        <taxon>Bacillati</taxon>
        <taxon>Bacillota</taxon>
        <taxon>Clostridia</taxon>
        <taxon>Eubacteriales</taxon>
        <taxon>Clostridiaceae</taxon>
        <taxon>Clostridium</taxon>
    </lineage>
</organism>
<keyword evidence="4" id="KW-0133">Cell shape</keyword>
<feature type="transmembrane region" description="Helical" evidence="10">
    <location>
        <begin position="401"/>
        <end position="420"/>
    </location>
</feature>
<evidence type="ECO:0000256" key="4">
    <source>
        <dbReference type="ARBA" id="ARBA00022960"/>
    </source>
</evidence>
<keyword evidence="10" id="KW-1133">Transmembrane helix</keyword>
<comment type="similarity">
    <text evidence="1 9">Belongs to the peptidase S11 family.</text>
</comment>
<keyword evidence="2" id="KW-0732">Signal</keyword>
<feature type="active site" evidence="7">
    <location>
        <position position="121"/>
    </location>
</feature>
<sequence length="439" mass="49601">MGNYTKKIIASLFIFVILILNICMINANAYVSEVPELNAQGVCLIDGYTGDILYEKNSDVQFEPASTTKVMTAIITLENCSLNEQVTIGENPPYADGSSMGLQEGEVYTIEELLIGLLLPSANDAAEALAEHVGGSIENFAQMMTRKAHEIGAVNTTFKNPSGLHEEGHLTTAHDLALILQYAAEYNDFVRISQIDEYYYKNHPYTDGSERWAINGNNCSPYSSYAKYNYPEYVYDYIFTGKTGWTDEANHTYVAAAKKDSQYLIAAFLNANNKAEHYKSVGPVFEWGFENFITKKIVSIGDILDNYVINDDVTIPLTSDRDIYYTFLSTDNLYPSITVNYVKKDYSTQTISEGDILFENASLLVNGSTYTNVNLISAGSRTYTTSVKAEETVNSISSNKFFIPIIVSIFIILRIIYFNIKRKIRYNKRRRRIRRKHRF</sequence>
<keyword evidence="12" id="KW-0121">Carboxypeptidase</keyword>
<evidence type="ECO:0000256" key="3">
    <source>
        <dbReference type="ARBA" id="ARBA00022801"/>
    </source>
</evidence>
<dbReference type="Pfam" id="PF00768">
    <property type="entry name" value="Peptidase_S11"/>
    <property type="match status" value="1"/>
</dbReference>
<reference evidence="12" key="1">
    <citation type="submission" date="2020-08" db="EMBL/GenBank/DDBJ databases">
        <title>Genome public.</title>
        <authorList>
            <person name="Liu C."/>
            <person name="Sun Q."/>
        </authorList>
    </citation>
    <scope>NUCLEOTIDE SEQUENCE</scope>
    <source>
        <strain evidence="12">NSJ-42</strain>
    </source>
</reference>
<dbReference type="RefSeq" id="WP_186834639.1">
    <property type="nucleotide sequence ID" value="NZ_JACOOQ010000003.1"/>
</dbReference>
<comment type="caution">
    <text evidence="12">The sequence shown here is derived from an EMBL/GenBank/DDBJ whole genome shotgun (WGS) entry which is preliminary data.</text>
</comment>
<dbReference type="InterPro" id="IPR018044">
    <property type="entry name" value="Peptidase_S11"/>
</dbReference>
<dbReference type="PRINTS" id="PR00725">
    <property type="entry name" value="DADACBPTASE1"/>
</dbReference>
<dbReference type="Gene3D" id="3.40.710.10">
    <property type="entry name" value="DD-peptidase/beta-lactamase superfamily"/>
    <property type="match status" value="1"/>
</dbReference>
<dbReference type="GO" id="GO:0006508">
    <property type="term" value="P:proteolysis"/>
    <property type="evidence" value="ECO:0007669"/>
    <property type="project" value="InterPro"/>
</dbReference>
<keyword evidence="10" id="KW-0472">Membrane</keyword>